<comment type="caution">
    <text evidence="6">The sequence shown here is derived from an EMBL/GenBank/DDBJ whole genome shotgun (WGS) entry which is preliminary data.</text>
</comment>
<evidence type="ECO:0000259" key="5">
    <source>
        <dbReference type="Pfam" id="PF13407"/>
    </source>
</evidence>
<accession>A0AAE3AQ94</accession>
<dbReference type="Proteomes" id="UP001198962">
    <property type="component" value="Unassembled WGS sequence"/>
</dbReference>
<dbReference type="PANTHER" id="PTHR46847">
    <property type="entry name" value="D-ALLOSE-BINDING PERIPLASMIC PROTEIN-RELATED"/>
    <property type="match status" value="1"/>
</dbReference>
<dbReference type="PANTHER" id="PTHR46847:SF1">
    <property type="entry name" value="D-ALLOSE-BINDING PERIPLASMIC PROTEIN-RELATED"/>
    <property type="match status" value="1"/>
</dbReference>
<comment type="subcellular location">
    <subcellularLocation>
        <location evidence="1">Cell envelope</location>
    </subcellularLocation>
</comment>
<dbReference type="RefSeq" id="WP_308450717.1">
    <property type="nucleotide sequence ID" value="NZ_JAJEPU010000006.1"/>
</dbReference>
<organism evidence="6 7">
    <name type="scientific">Brotaphodocola catenula</name>
    <dbReference type="NCBI Taxonomy" id="2885361"/>
    <lineage>
        <taxon>Bacteria</taxon>
        <taxon>Bacillati</taxon>
        <taxon>Bacillota</taxon>
        <taxon>Clostridia</taxon>
        <taxon>Lachnospirales</taxon>
        <taxon>Lachnospiraceae</taxon>
        <taxon>Brotaphodocola</taxon>
    </lineage>
</organism>
<feature type="transmembrane region" description="Helical" evidence="4">
    <location>
        <begin position="7"/>
        <end position="26"/>
    </location>
</feature>
<name>A0AAE3AQ94_9FIRM</name>
<proteinExistence type="inferred from homology"/>
<dbReference type="AlphaFoldDB" id="A0AAE3AQ94"/>
<keyword evidence="3" id="KW-0732">Signal</keyword>
<feature type="domain" description="Periplasmic binding protein" evidence="5">
    <location>
        <begin position="46"/>
        <end position="294"/>
    </location>
</feature>
<dbReference type="GO" id="GO:0030246">
    <property type="term" value="F:carbohydrate binding"/>
    <property type="evidence" value="ECO:0007669"/>
    <property type="project" value="UniProtKB-ARBA"/>
</dbReference>
<keyword evidence="4" id="KW-0812">Transmembrane</keyword>
<reference evidence="6" key="1">
    <citation type="submission" date="2021-10" db="EMBL/GenBank/DDBJ databases">
        <title>Anaerobic single-cell dispensing facilitates the cultivation of human gut bacteria.</title>
        <authorList>
            <person name="Afrizal A."/>
        </authorList>
    </citation>
    <scope>NUCLEOTIDE SEQUENCE</scope>
    <source>
        <strain evidence="6">CLA-AA-H274</strain>
    </source>
</reference>
<keyword evidence="7" id="KW-1185">Reference proteome</keyword>
<dbReference type="GO" id="GO:0030313">
    <property type="term" value="C:cell envelope"/>
    <property type="evidence" value="ECO:0007669"/>
    <property type="project" value="UniProtKB-SubCell"/>
</dbReference>
<evidence type="ECO:0000313" key="7">
    <source>
        <dbReference type="Proteomes" id="UP001198962"/>
    </source>
</evidence>
<evidence type="ECO:0000256" key="3">
    <source>
        <dbReference type="ARBA" id="ARBA00022729"/>
    </source>
</evidence>
<protein>
    <submittedName>
        <fullName evidence="6">Sugar ABC transporter substrate-binding protein</fullName>
    </submittedName>
</protein>
<dbReference type="InterPro" id="IPR025997">
    <property type="entry name" value="SBP_2_dom"/>
</dbReference>
<gene>
    <name evidence="6" type="ORF">LKD32_03505</name>
</gene>
<dbReference type="Pfam" id="PF13407">
    <property type="entry name" value="Peripla_BP_4"/>
    <property type="match status" value="1"/>
</dbReference>
<evidence type="ECO:0000313" key="6">
    <source>
        <dbReference type="EMBL" id="MCC2163957.1"/>
    </source>
</evidence>
<comment type="similarity">
    <text evidence="2">Belongs to the bacterial solute-binding protein 2 family.</text>
</comment>
<evidence type="ECO:0000256" key="1">
    <source>
        <dbReference type="ARBA" id="ARBA00004196"/>
    </source>
</evidence>
<dbReference type="Gene3D" id="3.40.50.2300">
    <property type="match status" value="2"/>
</dbReference>
<evidence type="ECO:0000256" key="4">
    <source>
        <dbReference type="SAM" id="Phobius"/>
    </source>
</evidence>
<dbReference type="SUPFAM" id="SSF53822">
    <property type="entry name" value="Periplasmic binding protein-like I"/>
    <property type="match status" value="1"/>
</dbReference>
<keyword evidence="4" id="KW-0472">Membrane</keyword>
<dbReference type="InterPro" id="IPR028082">
    <property type="entry name" value="Peripla_BP_I"/>
</dbReference>
<dbReference type="EMBL" id="JAJEPU010000006">
    <property type="protein sequence ID" value="MCC2163957.1"/>
    <property type="molecule type" value="Genomic_DNA"/>
</dbReference>
<dbReference type="CDD" id="cd19971">
    <property type="entry name" value="PBP1_ABC_sugar_binding-like"/>
    <property type="match status" value="1"/>
</dbReference>
<evidence type="ECO:0000256" key="2">
    <source>
        <dbReference type="ARBA" id="ARBA00007639"/>
    </source>
</evidence>
<keyword evidence="4" id="KW-1133">Transmembrane helix</keyword>
<sequence length="320" mass="35622">MEGRRRSVLMGMVGVILLIVGIWFFMSAGKMIAFYWAGRKFGATYMTMNNPFYEIIDDEIRNALEANGDMLLTRDPALDVEKQINQIREFVDLNVSGIFVNPVDWKEITPALEEAKKAGIPVIVVDSDVYDDDLVRCTMISDNYRAGQLCAQHLMETRESAKILLLSHSVAKSGIDRIQGFKDALADYPQYQILDEADCLGQLELAMPATEKLLEEHPDADVIMCLNDLAAMGSMAALKEQGKDGKILVYGVDGSPDGKGMIAEGIMTATSAQFPRKIGRMAADVIYRFFDGEEIPKRVLVQTELVTIENLEEYGTDGWQ</sequence>